<keyword evidence="3" id="KW-1185">Reference proteome</keyword>
<organism evidence="2 3">
    <name type="scientific">Shewanella frigidimarina (strain NCIMB 400)</name>
    <dbReference type="NCBI Taxonomy" id="318167"/>
    <lineage>
        <taxon>Bacteria</taxon>
        <taxon>Pseudomonadati</taxon>
        <taxon>Pseudomonadota</taxon>
        <taxon>Gammaproteobacteria</taxon>
        <taxon>Alteromonadales</taxon>
        <taxon>Shewanellaceae</taxon>
        <taxon>Shewanella</taxon>
    </lineage>
</organism>
<gene>
    <name evidence="2" type="ordered locus">Sfri_3230</name>
</gene>
<dbReference type="GeneID" id="41838605"/>
<keyword evidence="1" id="KW-0732">Signal</keyword>
<evidence type="ECO:0000313" key="2">
    <source>
        <dbReference type="EMBL" id="ABI73066.1"/>
    </source>
</evidence>
<evidence type="ECO:0008006" key="4">
    <source>
        <dbReference type="Google" id="ProtNLM"/>
    </source>
</evidence>
<evidence type="ECO:0000313" key="3">
    <source>
        <dbReference type="Proteomes" id="UP000000684"/>
    </source>
</evidence>
<dbReference type="OrthoDB" id="5452199at2"/>
<accession>Q07Y48</accession>
<dbReference type="eggNOG" id="COG0840">
    <property type="taxonomic scope" value="Bacteria"/>
</dbReference>
<dbReference type="Proteomes" id="UP000000684">
    <property type="component" value="Chromosome"/>
</dbReference>
<feature type="signal peptide" evidence="1">
    <location>
        <begin position="1"/>
        <end position="22"/>
    </location>
</feature>
<name>Q07Y48_SHEFN</name>
<dbReference type="EMBL" id="CP000447">
    <property type="protein sequence ID" value="ABI73066.1"/>
    <property type="molecule type" value="Genomic_DNA"/>
</dbReference>
<dbReference type="SUPFAM" id="SSF53850">
    <property type="entry name" value="Periplasmic binding protein-like II"/>
    <property type="match status" value="1"/>
</dbReference>
<dbReference type="RefSeq" id="WP_011638669.1">
    <property type="nucleotide sequence ID" value="NC_008345.1"/>
</dbReference>
<evidence type="ECO:0000256" key="1">
    <source>
        <dbReference type="SAM" id="SignalP"/>
    </source>
</evidence>
<dbReference type="HOGENOM" id="CLU_083605_0_0_6"/>
<dbReference type="AlphaFoldDB" id="Q07Y48"/>
<dbReference type="KEGG" id="sfr:Sfri_3230"/>
<dbReference type="STRING" id="318167.Sfri_3230"/>
<protein>
    <recommendedName>
        <fullName evidence="4">Solute-binding protein family 3/N-terminal domain-containing protein</fullName>
    </recommendedName>
</protein>
<reference evidence="2 3" key="1">
    <citation type="submission" date="2006-08" db="EMBL/GenBank/DDBJ databases">
        <title>Complete sequence of Shewanella frigidimarina NCIMB 400.</title>
        <authorList>
            <consortium name="US DOE Joint Genome Institute"/>
            <person name="Copeland A."/>
            <person name="Lucas S."/>
            <person name="Lapidus A."/>
            <person name="Barry K."/>
            <person name="Detter J.C."/>
            <person name="Glavina del Rio T."/>
            <person name="Hammon N."/>
            <person name="Israni S."/>
            <person name="Dalin E."/>
            <person name="Tice H."/>
            <person name="Pitluck S."/>
            <person name="Fredrickson J.K."/>
            <person name="Kolker E."/>
            <person name="McCuel L.A."/>
            <person name="DiChristina T."/>
            <person name="Nealson K.H."/>
            <person name="Newman D."/>
            <person name="Tiedje J.M."/>
            <person name="Zhou J."/>
            <person name="Romine M.F."/>
            <person name="Culley D.E."/>
            <person name="Serres M."/>
            <person name="Chertkov O."/>
            <person name="Brettin T."/>
            <person name="Bruce D."/>
            <person name="Han C."/>
            <person name="Tapia R."/>
            <person name="Gilna P."/>
            <person name="Schmutz J."/>
            <person name="Larimer F."/>
            <person name="Land M."/>
            <person name="Hauser L."/>
            <person name="Kyrpides N."/>
            <person name="Mikhailova N."/>
            <person name="Richardson P."/>
        </authorList>
    </citation>
    <scope>NUCLEOTIDE SEQUENCE [LARGE SCALE GENOMIC DNA]</scope>
    <source>
        <strain evidence="2 3">NCIMB 400</strain>
    </source>
</reference>
<proteinExistence type="predicted"/>
<feature type="chain" id="PRO_5004166205" description="Solute-binding protein family 3/N-terminal domain-containing protein" evidence="1">
    <location>
        <begin position="23"/>
        <end position="283"/>
    </location>
</feature>
<sequence precursor="true">MRKLFILITSWVALLGTSNLCAEVVDISANKVVYDSFKEWADKKNCNDIDDFREMNLHRGVVELVLICKALNLGGLKPDIQLKEMPNYSRALIEAEKGVVTMPAETAWRIEIDEADFYVSDAIFEAGAIEVGIYALPTNVDIMKINSLDELKKFKGVSSDRWVVDWATLKAMGVKTHSMPKLHLMFKFINVGRADFVLNEFSSEEDFSMEIAGVRLVPVPNIKVGLKGSRHFVVSKKAPNAEKVFEALQDGLKKLRLEGTISRAFEESGIVNPKVKHWKQIYP</sequence>